<evidence type="ECO:0000256" key="5">
    <source>
        <dbReference type="ARBA" id="ARBA00022989"/>
    </source>
</evidence>
<feature type="transmembrane region" description="Helical" evidence="7">
    <location>
        <begin position="318"/>
        <end position="341"/>
    </location>
</feature>
<keyword evidence="6 7" id="KW-0472">Membrane</keyword>
<feature type="transmembrane region" description="Helical" evidence="7">
    <location>
        <begin position="80"/>
        <end position="103"/>
    </location>
</feature>
<feature type="transmembrane region" description="Helical" evidence="7">
    <location>
        <begin position="213"/>
        <end position="233"/>
    </location>
</feature>
<dbReference type="PANTHER" id="PTHR30250">
    <property type="entry name" value="PST FAMILY PREDICTED COLANIC ACID TRANSPORTER"/>
    <property type="match status" value="1"/>
</dbReference>
<feature type="transmembrane region" description="Helical" evidence="7">
    <location>
        <begin position="171"/>
        <end position="192"/>
    </location>
</feature>
<dbReference type="AlphaFoldDB" id="A0A7W5UIZ3"/>
<keyword evidence="4 7" id="KW-0812">Transmembrane</keyword>
<organism evidence="8 9">
    <name type="scientific">Alloprevotella rava</name>
    <dbReference type="NCBI Taxonomy" id="671218"/>
    <lineage>
        <taxon>Bacteria</taxon>
        <taxon>Pseudomonadati</taxon>
        <taxon>Bacteroidota</taxon>
        <taxon>Bacteroidia</taxon>
        <taxon>Bacteroidales</taxon>
        <taxon>Prevotellaceae</taxon>
        <taxon>Alloprevotella</taxon>
    </lineage>
</organism>
<feature type="transmembrane region" description="Helical" evidence="7">
    <location>
        <begin position="353"/>
        <end position="373"/>
    </location>
</feature>
<dbReference type="PANTHER" id="PTHR30250:SF10">
    <property type="entry name" value="LIPOPOLYSACCHARIDE BIOSYNTHESIS PROTEIN WZXC"/>
    <property type="match status" value="1"/>
</dbReference>
<comment type="caution">
    <text evidence="8">The sequence shown here is derived from an EMBL/GenBank/DDBJ whole genome shotgun (WGS) entry which is preliminary data.</text>
</comment>
<feature type="transmembrane region" description="Helical" evidence="7">
    <location>
        <begin position="417"/>
        <end position="440"/>
    </location>
</feature>
<comment type="subcellular location">
    <subcellularLocation>
        <location evidence="1">Cell membrane</location>
        <topology evidence="1">Multi-pass membrane protein</topology>
    </subcellularLocation>
</comment>
<protein>
    <submittedName>
        <fullName evidence="8">O-antigen/teichoic acid export membrane protein</fullName>
    </submittedName>
</protein>
<evidence type="ECO:0000256" key="3">
    <source>
        <dbReference type="ARBA" id="ARBA00022475"/>
    </source>
</evidence>
<name>A0A7W5UIZ3_9BACT</name>
<dbReference type="Proteomes" id="UP000541425">
    <property type="component" value="Unassembled WGS sequence"/>
</dbReference>
<dbReference type="CDD" id="cd13127">
    <property type="entry name" value="MATE_tuaB_like"/>
    <property type="match status" value="1"/>
</dbReference>
<dbReference type="InterPro" id="IPR050833">
    <property type="entry name" value="Poly_Biosynth_Transport"/>
</dbReference>
<reference evidence="8 9" key="1">
    <citation type="submission" date="2020-08" db="EMBL/GenBank/DDBJ databases">
        <title>Genomic Encyclopedia of Type Strains, Phase IV (KMG-IV): sequencing the most valuable type-strain genomes for metagenomic binning, comparative biology and taxonomic classification.</title>
        <authorList>
            <person name="Goeker M."/>
        </authorList>
    </citation>
    <scope>NUCLEOTIDE SEQUENCE [LARGE SCALE GENOMIC DNA]</scope>
    <source>
        <strain evidence="8 9">DSM 22548</strain>
    </source>
</reference>
<feature type="transmembrane region" description="Helical" evidence="7">
    <location>
        <begin position="45"/>
        <end position="68"/>
    </location>
</feature>
<comment type="similarity">
    <text evidence="2">Belongs to the polysaccharide synthase family.</text>
</comment>
<sequence>MSSLKEKTANGLLWGGIASGLQQLLNLVFGIFLGRLLTDADYGMVGYLTVFTLIAGSLQEGGFISALNKRKNVTRADYNSVFWFNTLMSLSLYTLLFFCAPLIADFFHEPDLTPLARYVFAGFVISSLNIVPRAYLFRELKVKQNTIISFVALLTSGIVGVTMAWQGFAYWGIATQSIVYAVCTTLGTYWVTRWWPSIHFSFRPVREMLGYSGRLIITNVFVILNQQLFSILLGKLFNRRELGKFTQANKWNTMGHSLISQMLYSVTQPLFAKVDDREQQRAALQKMVRLTACLTFPAMFGLSVIAHEFIIITITEKWLASAAMLQLLCIWGAFVPMQTLFQNFLLARGRSGIYMWGTIGLAILVFGAALLVSPYGLEWMLRVFVAVNILWLLFWHHFVRRLTGYGLLAFLKDMAPYLGLSVVLCIGAYFLFSGVTHLWLSLLGKVLFVGTTYCLTLWMSGSAIFRESLLFLFQKGKAS</sequence>
<evidence type="ECO:0000256" key="6">
    <source>
        <dbReference type="ARBA" id="ARBA00023136"/>
    </source>
</evidence>
<keyword evidence="3" id="KW-1003">Cell membrane</keyword>
<feature type="transmembrane region" description="Helical" evidence="7">
    <location>
        <begin position="446"/>
        <end position="465"/>
    </location>
</feature>
<proteinExistence type="inferred from homology"/>
<evidence type="ECO:0000256" key="1">
    <source>
        <dbReference type="ARBA" id="ARBA00004651"/>
    </source>
</evidence>
<feature type="transmembrane region" description="Helical" evidence="7">
    <location>
        <begin position="379"/>
        <end position="396"/>
    </location>
</feature>
<accession>A0A7W5UIZ3</accession>
<feature type="transmembrane region" description="Helical" evidence="7">
    <location>
        <begin position="12"/>
        <end position="33"/>
    </location>
</feature>
<dbReference type="EMBL" id="JACICA010000002">
    <property type="protein sequence ID" value="MBB3702283.1"/>
    <property type="molecule type" value="Genomic_DNA"/>
</dbReference>
<evidence type="ECO:0000313" key="9">
    <source>
        <dbReference type="Proteomes" id="UP000541425"/>
    </source>
</evidence>
<feature type="transmembrane region" description="Helical" evidence="7">
    <location>
        <begin position="292"/>
        <end position="312"/>
    </location>
</feature>
<evidence type="ECO:0000256" key="7">
    <source>
        <dbReference type="SAM" id="Phobius"/>
    </source>
</evidence>
<evidence type="ECO:0000313" key="8">
    <source>
        <dbReference type="EMBL" id="MBB3702283.1"/>
    </source>
</evidence>
<evidence type="ECO:0000256" key="2">
    <source>
        <dbReference type="ARBA" id="ARBA00007430"/>
    </source>
</evidence>
<feature type="transmembrane region" description="Helical" evidence="7">
    <location>
        <begin position="115"/>
        <end position="135"/>
    </location>
</feature>
<gene>
    <name evidence="8" type="ORF">FHS60_000736</name>
</gene>
<evidence type="ECO:0000256" key="4">
    <source>
        <dbReference type="ARBA" id="ARBA00022692"/>
    </source>
</evidence>
<feature type="transmembrane region" description="Helical" evidence="7">
    <location>
        <begin position="147"/>
        <end position="165"/>
    </location>
</feature>
<dbReference type="GO" id="GO:0005886">
    <property type="term" value="C:plasma membrane"/>
    <property type="evidence" value="ECO:0007669"/>
    <property type="project" value="UniProtKB-SubCell"/>
</dbReference>
<dbReference type="Pfam" id="PF13440">
    <property type="entry name" value="Polysacc_synt_3"/>
    <property type="match status" value="1"/>
</dbReference>
<keyword evidence="5 7" id="KW-1133">Transmembrane helix</keyword>